<accession>A0A238XET8</accession>
<evidence type="ECO:0000313" key="1">
    <source>
        <dbReference type="EMBL" id="SNR57526.1"/>
    </source>
</evidence>
<gene>
    <name evidence="1" type="ORF">SAMN06264365_103387</name>
</gene>
<evidence type="ECO:0000313" key="2">
    <source>
        <dbReference type="Proteomes" id="UP000198415"/>
    </source>
</evidence>
<reference evidence="1 2" key="1">
    <citation type="submission" date="2017-06" db="EMBL/GenBank/DDBJ databases">
        <authorList>
            <person name="Kim H.J."/>
            <person name="Triplett B.A."/>
        </authorList>
    </citation>
    <scope>NUCLEOTIDE SEQUENCE [LARGE SCALE GENOMIC DNA]</scope>
    <source>
        <strain evidence="1 2">DSM 43151</strain>
    </source>
</reference>
<name>A0A238XET8_9ACTN</name>
<organism evidence="1 2">
    <name type="scientific">Actinoplanes regularis</name>
    <dbReference type="NCBI Taxonomy" id="52697"/>
    <lineage>
        <taxon>Bacteria</taxon>
        <taxon>Bacillati</taxon>
        <taxon>Actinomycetota</taxon>
        <taxon>Actinomycetes</taxon>
        <taxon>Micromonosporales</taxon>
        <taxon>Micromonosporaceae</taxon>
        <taxon>Actinoplanes</taxon>
    </lineage>
</organism>
<dbReference type="EMBL" id="FZNR01000003">
    <property type="protein sequence ID" value="SNR57526.1"/>
    <property type="molecule type" value="Genomic_DNA"/>
</dbReference>
<sequence length="101" mass="10994">MSDFATSVERLLTQVRHWEEGRWKASVGAGTKGDLVFGLVQRLADLGAEAESRAAREVPRTHDLVLPDQLRVVADDIIAADPAEELLARATSAVDDLRSTI</sequence>
<dbReference type="OrthoDB" id="3402197at2"/>
<protein>
    <submittedName>
        <fullName evidence="1">Uncharacterized protein</fullName>
    </submittedName>
</protein>
<proteinExistence type="predicted"/>
<dbReference type="Proteomes" id="UP000198415">
    <property type="component" value="Unassembled WGS sequence"/>
</dbReference>
<keyword evidence="2" id="KW-1185">Reference proteome</keyword>
<dbReference type="AlphaFoldDB" id="A0A238XET8"/>
<dbReference type="RefSeq" id="WP_089293000.1">
    <property type="nucleotide sequence ID" value="NZ_BOMU01000041.1"/>
</dbReference>